<dbReference type="RefSeq" id="WP_024923895.1">
    <property type="nucleotide sequence ID" value="NZ_MDEO01000035.1"/>
</dbReference>
<dbReference type="EMBL" id="MDEO01000035">
    <property type="protein sequence ID" value="OCX14650.1"/>
    <property type="molecule type" value="Genomic_DNA"/>
</dbReference>
<feature type="transmembrane region" description="Helical" evidence="1">
    <location>
        <begin position="206"/>
        <end position="228"/>
    </location>
</feature>
<feature type="transmembrane region" description="Helical" evidence="1">
    <location>
        <begin position="240"/>
        <end position="259"/>
    </location>
</feature>
<feature type="transmembrane region" description="Helical" evidence="1">
    <location>
        <begin position="104"/>
        <end position="122"/>
    </location>
</feature>
<comment type="caution">
    <text evidence="3">The sequence shown here is derived from an EMBL/GenBank/DDBJ whole genome shotgun (WGS) entry which is preliminary data.</text>
</comment>
<gene>
    <name evidence="3" type="ORF">QV13_19595</name>
</gene>
<dbReference type="PANTHER" id="PTHR22911">
    <property type="entry name" value="ACYL-MALONYL CONDENSING ENZYME-RELATED"/>
    <property type="match status" value="1"/>
</dbReference>
<dbReference type="SUPFAM" id="SSF103481">
    <property type="entry name" value="Multidrug resistance efflux transporter EmrE"/>
    <property type="match status" value="2"/>
</dbReference>
<dbReference type="Pfam" id="PF00892">
    <property type="entry name" value="EamA"/>
    <property type="match status" value="1"/>
</dbReference>
<proteinExistence type="predicted"/>
<feature type="transmembrane region" description="Helical" evidence="1">
    <location>
        <begin position="37"/>
        <end position="58"/>
    </location>
</feature>
<organism evidence="3 4">
    <name type="scientific">Mesorhizobium hungaricum</name>
    <dbReference type="NCBI Taxonomy" id="1566387"/>
    <lineage>
        <taxon>Bacteria</taxon>
        <taxon>Pseudomonadati</taxon>
        <taxon>Pseudomonadota</taxon>
        <taxon>Alphaproteobacteria</taxon>
        <taxon>Hyphomicrobiales</taxon>
        <taxon>Phyllobacteriaceae</taxon>
        <taxon>Mesorhizobium</taxon>
    </lineage>
</organism>
<keyword evidence="1" id="KW-1133">Transmembrane helix</keyword>
<feature type="transmembrane region" description="Helical" evidence="1">
    <location>
        <begin position="155"/>
        <end position="174"/>
    </location>
</feature>
<keyword evidence="4" id="KW-1185">Reference proteome</keyword>
<dbReference type="OrthoDB" id="8690132at2"/>
<feature type="transmembrane region" description="Helical" evidence="1">
    <location>
        <begin position="78"/>
        <end position="98"/>
    </location>
</feature>
<evidence type="ECO:0000256" key="1">
    <source>
        <dbReference type="SAM" id="Phobius"/>
    </source>
</evidence>
<dbReference type="GO" id="GO:0016020">
    <property type="term" value="C:membrane"/>
    <property type="evidence" value="ECO:0007669"/>
    <property type="project" value="InterPro"/>
</dbReference>
<keyword evidence="1" id="KW-0812">Transmembrane</keyword>
<feature type="transmembrane region" description="Helical" evidence="1">
    <location>
        <begin position="181"/>
        <end position="200"/>
    </location>
</feature>
<dbReference type="Proteomes" id="UP000094412">
    <property type="component" value="Unassembled WGS sequence"/>
</dbReference>
<feature type="domain" description="EamA" evidence="2">
    <location>
        <begin position="13"/>
        <end position="145"/>
    </location>
</feature>
<evidence type="ECO:0000313" key="4">
    <source>
        <dbReference type="Proteomes" id="UP000094412"/>
    </source>
</evidence>
<protein>
    <recommendedName>
        <fullName evidence="2">EamA domain-containing protein</fullName>
    </recommendedName>
</protein>
<sequence length="302" mass="31717">MTPPNGVSNERTLGILLVSASAIVFGLTGVLTKSISADALTVSCWRGFVGFLLIGAYVRWRPRRAGEKPNMRLGWRGWLVAVVGAAASIAFISAFKFTYVANVAVIYATAPFVTALLAWLLVREPFRAPTLAAAIVSLTGVAIMVHSGFGSGNLFGDGLAALMTIGSALYMIMIRAFRDTPVVWAGAVSAFLLFIFGWFVTDPLAITTWDAVLLVVFGASFALASILWTEGSRLIPAPESALLGAAEVPAAVLLAWLFLSEVPPAASILGGAIVLAAVLAHGARDWFKARRAAALPVASPSK</sequence>
<dbReference type="InterPro" id="IPR037185">
    <property type="entry name" value="EmrE-like"/>
</dbReference>
<dbReference type="STRING" id="1566387.QV13_19595"/>
<dbReference type="AlphaFoldDB" id="A0A1C2DIR8"/>
<feature type="transmembrane region" description="Helical" evidence="1">
    <location>
        <begin position="12"/>
        <end position="31"/>
    </location>
</feature>
<feature type="transmembrane region" description="Helical" evidence="1">
    <location>
        <begin position="265"/>
        <end position="283"/>
    </location>
</feature>
<evidence type="ECO:0000313" key="3">
    <source>
        <dbReference type="EMBL" id="OCX14650.1"/>
    </source>
</evidence>
<reference evidence="3 4" key="1">
    <citation type="submission" date="2016-08" db="EMBL/GenBank/DDBJ databases">
        <title>Whole genome sequence of Mesorhizobium sp. strain UASWS1009 isolated from industrial sewage.</title>
        <authorList>
            <person name="Crovadore J."/>
            <person name="Calmin G."/>
            <person name="Chablais R."/>
            <person name="Cochard B."/>
            <person name="Lefort F."/>
        </authorList>
    </citation>
    <scope>NUCLEOTIDE SEQUENCE [LARGE SCALE GENOMIC DNA]</scope>
    <source>
        <strain evidence="3 4">UASWS1009</strain>
    </source>
</reference>
<dbReference type="InterPro" id="IPR000620">
    <property type="entry name" value="EamA_dom"/>
</dbReference>
<evidence type="ECO:0000259" key="2">
    <source>
        <dbReference type="Pfam" id="PF00892"/>
    </source>
</evidence>
<name>A0A1C2DIR8_9HYPH</name>
<keyword evidence="1" id="KW-0472">Membrane</keyword>
<dbReference type="PANTHER" id="PTHR22911:SF135">
    <property type="entry name" value="BLR4310 PROTEIN"/>
    <property type="match status" value="1"/>
</dbReference>
<accession>A0A1C2DIR8</accession>
<feature type="transmembrane region" description="Helical" evidence="1">
    <location>
        <begin position="129"/>
        <end position="149"/>
    </location>
</feature>